<dbReference type="PANTHER" id="PTHR40472">
    <property type="entry name" value="RICIN B-TYPE LECTIN DOMAIN-CONTAINING PROTEIN"/>
    <property type="match status" value="1"/>
</dbReference>
<feature type="disulfide bond" evidence="1">
    <location>
        <begin position="499"/>
        <end position="508"/>
    </location>
</feature>
<accession>A0ABV0MW34</accession>
<keyword evidence="1" id="KW-1015">Disulfide bond</keyword>
<dbReference type="PROSITE" id="PS50026">
    <property type="entry name" value="EGF_3"/>
    <property type="match status" value="1"/>
</dbReference>
<dbReference type="CDD" id="cd00054">
    <property type="entry name" value="EGF_CA"/>
    <property type="match status" value="1"/>
</dbReference>
<organism evidence="3 4">
    <name type="scientific">Goodea atripinnis</name>
    <dbReference type="NCBI Taxonomy" id="208336"/>
    <lineage>
        <taxon>Eukaryota</taxon>
        <taxon>Metazoa</taxon>
        <taxon>Chordata</taxon>
        <taxon>Craniata</taxon>
        <taxon>Vertebrata</taxon>
        <taxon>Euteleostomi</taxon>
        <taxon>Actinopterygii</taxon>
        <taxon>Neopterygii</taxon>
        <taxon>Teleostei</taxon>
        <taxon>Neoteleostei</taxon>
        <taxon>Acanthomorphata</taxon>
        <taxon>Ovalentaria</taxon>
        <taxon>Atherinomorphae</taxon>
        <taxon>Cyprinodontiformes</taxon>
        <taxon>Goodeidae</taxon>
        <taxon>Goodea</taxon>
    </lineage>
</organism>
<evidence type="ECO:0000313" key="3">
    <source>
        <dbReference type="EMBL" id="MEQ2163338.1"/>
    </source>
</evidence>
<dbReference type="Gene3D" id="2.10.25.10">
    <property type="entry name" value="Laminin"/>
    <property type="match status" value="1"/>
</dbReference>
<dbReference type="PROSITE" id="PS01186">
    <property type="entry name" value="EGF_2"/>
    <property type="match status" value="1"/>
</dbReference>
<protein>
    <recommendedName>
        <fullName evidence="2">EGF-like domain-containing protein</fullName>
    </recommendedName>
</protein>
<dbReference type="InterPro" id="IPR000742">
    <property type="entry name" value="EGF"/>
</dbReference>
<evidence type="ECO:0000313" key="4">
    <source>
        <dbReference type="Proteomes" id="UP001476798"/>
    </source>
</evidence>
<dbReference type="SUPFAM" id="SSF57196">
    <property type="entry name" value="EGF/Laminin"/>
    <property type="match status" value="1"/>
</dbReference>
<evidence type="ECO:0000256" key="1">
    <source>
        <dbReference type="PROSITE-ProRule" id="PRU00076"/>
    </source>
</evidence>
<gene>
    <name evidence="3" type="ORF">GOODEAATRI_029007</name>
</gene>
<feature type="domain" description="EGF-like" evidence="2">
    <location>
        <begin position="471"/>
        <end position="509"/>
    </location>
</feature>
<evidence type="ECO:0000259" key="2">
    <source>
        <dbReference type="PROSITE" id="PS50026"/>
    </source>
</evidence>
<dbReference type="EMBL" id="JAHRIO010014167">
    <property type="protein sequence ID" value="MEQ2163338.1"/>
    <property type="molecule type" value="Genomic_DNA"/>
</dbReference>
<reference evidence="3 4" key="1">
    <citation type="submission" date="2021-06" db="EMBL/GenBank/DDBJ databases">
        <authorList>
            <person name="Palmer J.M."/>
        </authorList>
    </citation>
    <scope>NUCLEOTIDE SEQUENCE [LARGE SCALE GENOMIC DNA]</scope>
    <source>
        <strain evidence="3 4">GA_2019</strain>
        <tissue evidence="3">Muscle</tissue>
    </source>
</reference>
<keyword evidence="4" id="KW-1185">Reference proteome</keyword>
<sequence length="548" mass="62646">MLNIVCVAVMVSSLRSASVLLASLILHWTSAWTHFSTDLSEVKRIKKDLAFEDREKTDRILNLGKDILSLLKDGVETVKENNIRDIVKNLSVFAGLAPGIGAVAISIINMVLILIPQDDPVLIEVKKGFAEVNRKLDSLSFQISNLATDVEWFNYASVYSRDEVTILNAWDKFNDLRQNSNLVQSAEDRLRLAEIFTSYYEFSGAESSVSNLYRYLTVDSTSLSANLNNLLKKKFKCDITKIGKYNLYFSSLLWKGMVLNEFYWRLIGLNTTTKEDKHVQMFKKVSEAQLAAIDYCLLNYEDYMKKDVVETVKGLSADNKQAVALKVKEVLDQKYNWYNWVVVVYNKANKDNHIVLEATEIDAGDIIVLVRFVRDGDMEFQDHVKRMVQNCFTGKSCSNLEPDKCKYTYNPPYFTSGLESGSFTYTFNQYATVTHAFYVEDAVEVPAPFHQEDCSWSTFSSGKVSFHYSREQSVCNEDKCQNNGSCERVLESNQWFCRCKNGFYGEHCELQTSKTPEMKDQFTPFRTIKGMLKLLESKVDAMNKCQIS</sequence>
<comment type="caution">
    <text evidence="1">Lacks conserved residue(s) required for the propagation of feature annotation.</text>
</comment>
<name>A0ABV0MW34_9TELE</name>
<dbReference type="Pfam" id="PF00008">
    <property type="entry name" value="EGF"/>
    <property type="match status" value="1"/>
</dbReference>
<dbReference type="PANTHER" id="PTHR40472:SF6">
    <property type="entry name" value="RICIN B-TYPE LECTIN DOMAIN-CONTAINING PROTEIN"/>
    <property type="match status" value="1"/>
</dbReference>
<feature type="disulfide bond" evidence="1">
    <location>
        <begin position="480"/>
        <end position="497"/>
    </location>
</feature>
<comment type="caution">
    <text evidence="3">The sequence shown here is derived from an EMBL/GenBank/DDBJ whole genome shotgun (WGS) entry which is preliminary data.</text>
</comment>
<dbReference type="PROSITE" id="PS00022">
    <property type="entry name" value="EGF_1"/>
    <property type="match status" value="1"/>
</dbReference>
<keyword evidence="1" id="KW-0245">EGF-like domain</keyword>
<proteinExistence type="predicted"/>
<dbReference type="Proteomes" id="UP001476798">
    <property type="component" value="Unassembled WGS sequence"/>
</dbReference>
<dbReference type="InterPro" id="IPR039051">
    <property type="entry name" value="SE-CTX-like"/>
</dbReference>